<dbReference type="GO" id="GO:0016757">
    <property type="term" value="F:glycosyltransferase activity"/>
    <property type="evidence" value="ECO:0007669"/>
    <property type="project" value="UniProtKB-KW"/>
</dbReference>
<dbReference type="PANTHER" id="PTHR45947">
    <property type="entry name" value="SULFOQUINOVOSYL TRANSFERASE SQD2"/>
    <property type="match status" value="1"/>
</dbReference>
<gene>
    <name evidence="3" type="ORF">V8G56_10905</name>
</gene>
<sequence>MKPIRVLQVLTIMNRGGAETMIMNYYRNMDRAKVQFDFLLHRMEHGVFDEEIERLGGRIHRLSNISFKNLSDYKKSLNIFFKENPEYKIVHSHLNALSVFVLRAAKNNSVPVRIAHSHTSLYNLNINPFSKKRHSLSFILKFVAQNYFKIKVPNYANYYYACGEKAGVWLYGKKNKSKIKIINNAIDAAQYSYDPKISTSIKEKLDLSHKFVIGHVGNFVPEKNHAFIIKVFNEIQKIDKSAVLILVGGGDRANYEKMVKVLKLENNVMFLGVRPDVNNLLQAMDVFLFPSTNEGLPVTLIEAQASGLKIFASDEVSNELNITGLVDFVALKNPASFWANLILNSKSYHRKNTIESIINGDYDINKNASLLQEFYLKNT</sequence>
<dbReference type="InterPro" id="IPR028098">
    <property type="entry name" value="Glyco_trans_4-like_N"/>
</dbReference>
<keyword evidence="3" id="KW-0328">Glycosyltransferase</keyword>
<reference evidence="3 4" key="1">
    <citation type="submission" date="2024-02" db="EMBL/GenBank/DDBJ databases">
        <title>A Gaetbulibacter species isolated from tidal flats and genomic insights of their niches.</title>
        <authorList>
            <person name="Ye Y."/>
        </authorList>
    </citation>
    <scope>NUCLEOTIDE SEQUENCE [LARGE SCALE GENOMIC DNA]</scope>
    <source>
        <strain evidence="3 4">KEM-8</strain>
    </source>
</reference>
<evidence type="ECO:0000259" key="1">
    <source>
        <dbReference type="Pfam" id="PF00534"/>
    </source>
</evidence>
<dbReference type="PANTHER" id="PTHR45947:SF3">
    <property type="entry name" value="SULFOQUINOVOSYL TRANSFERASE SQD2"/>
    <property type="match status" value="1"/>
</dbReference>
<dbReference type="Gene3D" id="3.40.50.2000">
    <property type="entry name" value="Glycogen Phosphorylase B"/>
    <property type="match status" value="2"/>
</dbReference>
<dbReference type="InterPro" id="IPR050194">
    <property type="entry name" value="Glycosyltransferase_grp1"/>
</dbReference>
<evidence type="ECO:0000313" key="3">
    <source>
        <dbReference type="EMBL" id="MFH6769247.1"/>
    </source>
</evidence>
<proteinExistence type="predicted"/>
<keyword evidence="4" id="KW-1185">Reference proteome</keyword>
<dbReference type="InterPro" id="IPR001296">
    <property type="entry name" value="Glyco_trans_1"/>
</dbReference>
<dbReference type="EMBL" id="JBAWKC010000003">
    <property type="protein sequence ID" value="MFH6769247.1"/>
    <property type="molecule type" value="Genomic_DNA"/>
</dbReference>
<protein>
    <submittedName>
        <fullName evidence="3">Glycosyltransferase</fullName>
        <ecNumber evidence="3">2.4.-.-</ecNumber>
    </submittedName>
</protein>
<dbReference type="EC" id="2.4.-.-" evidence="3"/>
<comment type="caution">
    <text evidence="3">The sequence shown here is derived from an EMBL/GenBank/DDBJ whole genome shotgun (WGS) entry which is preliminary data.</text>
</comment>
<accession>A0ABW7MU63</accession>
<feature type="domain" description="Glycosyltransferase subfamily 4-like N-terminal" evidence="2">
    <location>
        <begin position="16"/>
        <end position="189"/>
    </location>
</feature>
<organism evidence="3 4">
    <name type="scientific">Gaetbulibacter aquiaggeris</name>
    <dbReference type="NCBI Taxonomy" id="1735373"/>
    <lineage>
        <taxon>Bacteria</taxon>
        <taxon>Pseudomonadati</taxon>
        <taxon>Bacteroidota</taxon>
        <taxon>Flavobacteriia</taxon>
        <taxon>Flavobacteriales</taxon>
        <taxon>Flavobacteriaceae</taxon>
        <taxon>Gaetbulibacter</taxon>
    </lineage>
</organism>
<dbReference type="Proteomes" id="UP001610104">
    <property type="component" value="Unassembled WGS sequence"/>
</dbReference>
<evidence type="ECO:0000313" key="4">
    <source>
        <dbReference type="Proteomes" id="UP001610104"/>
    </source>
</evidence>
<feature type="domain" description="Glycosyl transferase family 1" evidence="1">
    <location>
        <begin position="201"/>
        <end position="317"/>
    </location>
</feature>
<name>A0ABW7MU63_9FLAO</name>
<dbReference type="RefSeq" id="WP_395438486.1">
    <property type="nucleotide sequence ID" value="NZ_JBAWKC010000003.1"/>
</dbReference>
<dbReference type="Pfam" id="PF13439">
    <property type="entry name" value="Glyco_transf_4"/>
    <property type="match status" value="1"/>
</dbReference>
<evidence type="ECO:0000259" key="2">
    <source>
        <dbReference type="Pfam" id="PF13439"/>
    </source>
</evidence>
<dbReference type="SUPFAM" id="SSF53756">
    <property type="entry name" value="UDP-Glycosyltransferase/glycogen phosphorylase"/>
    <property type="match status" value="1"/>
</dbReference>
<keyword evidence="3" id="KW-0808">Transferase</keyword>
<dbReference type="Pfam" id="PF00534">
    <property type="entry name" value="Glycos_transf_1"/>
    <property type="match status" value="1"/>
</dbReference>